<keyword evidence="2" id="KW-0521">NADP</keyword>
<organism evidence="4 5">
    <name type="scientific">Clostridium faecium</name>
    <dbReference type="NCBI Taxonomy" id="2762223"/>
    <lineage>
        <taxon>Bacteria</taxon>
        <taxon>Bacillati</taxon>
        <taxon>Bacillota</taxon>
        <taxon>Clostridia</taxon>
        <taxon>Eubacteriales</taxon>
        <taxon>Clostridiaceae</taxon>
        <taxon>Clostridium</taxon>
    </lineage>
</organism>
<evidence type="ECO:0000259" key="3">
    <source>
        <dbReference type="Pfam" id="PF04321"/>
    </source>
</evidence>
<keyword evidence="2" id="KW-0560">Oxidoreductase</keyword>
<dbReference type="EC" id="1.1.1.133" evidence="2"/>
<evidence type="ECO:0000256" key="2">
    <source>
        <dbReference type="RuleBase" id="RU364082"/>
    </source>
</evidence>
<comment type="pathway">
    <text evidence="2">Carbohydrate biosynthesis; dTDP-L-rhamnose biosynthesis.</text>
</comment>
<name>A0ABR8YSE8_9CLOT</name>
<gene>
    <name evidence="4" type="ORF">H9637_09125</name>
</gene>
<sequence>MNILILGASGFLGGHIYKKIKYQLDFNVLGTCYGSNNCGDLIKLDVSNEEEVKDIIYKFKPDIILWSLISRESEKYLIEMGLNNILKYLSHKQKLIFMSTNAVFNGKGNYSEEDNPKYKNSNEPLALYSNAKIDGEKIVKEHDNHIIIRPGAIYGQDINGKWDKRISDLINKLEEKEEVVRTENLYNTFVKVDELAKAIIELIKCDYKGIIHLGPEKKESYYNYYRKMAIHLNLDTDLIKSNFIDEEYAAKNNRSLDLSINTSKCREVLGDIFSNV</sequence>
<dbReference type="PANTHER" id="PTHR10491">
    <property type="entry name" value="DTDP-4-DEHYDRORHAMNOSE REDUCTASE"/>
    <property type="match status" value="1"/>
</dbReference>
<evidence type="ECO:0000313" key="5">
    <source>
        <dbReference type="Proteomes" id="UP000627166"/>
    </source>
</evidence>
<proteinExistence type="inferred from homology"/>
<comment type="similarity">
    <text evidence="1 2">Belongs to the dTDP-4-dehydrorhamnose reductase family.</text>
</comment>
<dbReference type="InterPro" id="IPR036291">
    <property type="entry name" value="NAD(P)-bd_dom_sf"/>
</dbReference>
<dbReference type="SUPFAM" id="SSF51735">
    <property type="entry name" value="NAD(P)-binding Rossmann-fold domains"/>
    <property type="match status" value="1"/>
</dbReference>
<dbReference type="RefSeq" id="WP_191740163.1">
    <property type="nucleotide sequence ID" value="NZ_JACSQB010000064.1"/>
</dbReference>
<dbReference type="Pfam" id="PF04321">
    <property type="entry name" value="RmlD_sub_bind"/>
    <property type="match status" value="1"/>
</dbReference>
<reference evidence="4 5" key="1">
    <citation type="submission" date="2020-08" db="EMBL/GenBank/DDBJ databases">
        <title>A Genomic Blueprint of the Chicken Gut Microbiome.</title>
        <authorList>
            <person name="Gilroy R."/>
            <person name="Ravi A."/>
            <person name="Getino M."/>
            <person name="Pursley I."/>
            <person name="Horton D.L."/>
            <person name="Alikhan N.-F."/>
            <person name="Baker D."/>
            <person name="Gharbi K."/>
            <person name="Hall N."/>
            <person name="Watson M."/>
            <person name="Adriaenssens E.M."/>
            <person name="Foster-Nyarko E."/>
            <person name="Jarju S."/>
            <person name="Secka A."/>
            <person name="Antonio M."/>
            <person name="Oren A."/>
            <person name="Chaudhuri R."/>
            <person name="La Ragione R.M."/>
            <person name="Hildebrand F."/>
            <person name="Pallen M.J."/>
        </authorList>
    </citation>
    <scope>NUCLEOTIDE SEQUENCE [LARGE SCALE GENOMIC DNA]</scope>
    <source>
        <strain evidence="4 5">N37</strain>
    </source>
</reference>
<protein>
    <recommendedName>
        <fullName evidence="2">dTDP-4-dehydrorhamnose reductase</fullName>
        <ecNumber evidence="2">1.1.1.133</ecNumber>
    </recommendedName>
</protein>
<comment type="function">
    <text evidence="2">Catalyzes the reduction of dTDP-6-deoxy-L-lyxo-4-hexulose to yield dTDP-L-rhamnose.</text>
</comment>
<dbReference type="Proteomes" id="UP000627166">
    <property type="component" value="Unassembled WGS sequence"/>
</dbReference>
<feature type="domain" description="RmlD-like substrate binding" evidence="3">
    <location>
        <begin position="1"/>
        <end position="268"/>
    </location>
</feature>
<accession>A0ABR8YSE8</accession>
<evidence type="ECO:0000313" key="4">
    <source>
        <dbReference type="EMBL" id="MBD8047192.1"/>
    </source>
</evidence>
<evidence type="ECO:0000256" key="1">
    <source>
        <dbReference type="ARBA" id="ARBA00010944"/>
    </source>
</evidence>
<comment type="caution">
    <text evidence="4">The sequence shown here is derived from an EMBL/GenBank/DDBJ whole genome shotgun (WGS) entry which is preliminary data.</text>
</comment>
<dbReference type="EMBL" id="JACSQB010000064">
    <property type="protein sequence ID" value="MBD8047192.1"/>
    <property type="molecule type" value="Genomic_DNA"/>
</dbReference>
<dbReference type="Gene3D" id="3.40.50.720">
    <property type="entry name" value="NAD(P)-binding Rossmann-like Domain"/>
    <property type="match status" value="1"/>
</dbReference>
<dbReference type="InterPro" id="IPR029903">
    <property type="entry name" value="RmlD-like-bd"/>
</dbReference>
<dbReference type="PANTHER" id="PTHR10491:SF4">
    <property type="entry name" value="METHIONINE ADENOSYLTRANSFERASE 2 SUBUNIT BETA"/>
    <property type="match status" value="1"/>
</dbReference>
<dbReference type="Gene3D" id="3.90.25.10">
    <property type="entry name" value="UDP-galactose 4-epimerase, domain 1"/>
    <property type="match status" value="1"/>
</dbReference>
<dbReference type="InterPro" id="IPR005913">
    <property type="entry name" value="dTDP_dehydrorham_reduct"/>
</dbReference>
<keyword evidence="5" id="KW-1185">Reference proteome</keyword>